<proteinExistence type="predicted"/>
<feature type="compositionally biased region" description="Low complexity" evidence="1">
    <location>
        <begin position="254"/>
        <end position="272"/>
    </location>
</feature>
<accession>A0A1E7FTW2</accession>
<feature type="region of interest" description="Disordered" evidence="1">
    <location>
        <begin position="35"/>
        <end position="105"/>
    </location>
</feature>
<reference evidence="2 3" key="1">
    <citation type="submission" date="2016-09" db="EMBL/GenBank/DDBJ databases">
        <title>Extensive genetic diversity and differential bi-allelic expression allows diatom success in the polar Southern Ocean.</title>
        <authorList>
            <consortium name="DOE Joint Genome Institute"/>
            <person name="Mock T."/>
            <person name="Otillar R.P."/>
            <person name="Strauss J."/>
            <person name="Dupont C."/>
            <person name="Frickenhaus S."/>
            <person name="Maumus F."/>
            <person name="Mcmullan M."/>
            <person name="Sanges R."/>
            <person name="Schmutz J."/>
            <person name="Toseland A."/>
            <person name="Valas R."/>
            <person name="Veluchamy A."/>
            <person name="Ward B.J."/>
            <person name="Allen A."/>
            <person name="Barry K."/>
            <person name="Falciatore A."/>
            <person name="Ferrante M."/>
            <person name="Fortunato A.E."/>
            <person name="Gloeckner G."/>
            <person name="Gruber A."/>
            <person name="Hipkin R."/>
            <person name="Janech M."/>
            <person name="Kroth P."/>
            <person name="Leese F."/>
            <person name="Lindquist E."/>
            <person name="Lyon B.R."/>
            <person name="Martin J."/>
            <person name="Mayer C."/>
            <person name="Parker M."/>
            <person name="Quesneville H."/>
            <person name="Raymond J."/>
            <person name="Uhlig C."/>
            <person name="Valentin K.U."/>
            <person name="Worden A.Z."/>
            <person name="Armbrust E.V."/>
            <person name="Bowler C."/>
            <person name="Green B."/>
            <person name="Moulton V."/>
            <person name="Van Oosterhout C."/>
            <person name="Grigoriev I."/>
        </authorList>
    </citation>
    <scope>NUCLEOTIDE SEQUENCE [LARGE SCALE GENOMIC DNA]</scope>
    <source>
        <strain evidence="2 3">CCMP1102</strain>
    </source>
</reference>
<feature type="compositionally biased region" description="Low complexity" evidence="1">
    <location>
        <begin position="51"/>
        <end position="80"/>
    </location>
</feature>
<evidence type="ECO:0000313" key="3">
    <source>
        <dbReference type="Proteomes" id="UP000095751"/>
    </source>
</evidence>
<evidence type="ECO:0000313" key="2">
    <source>
        <dbReference type="EMBL" id="OEU21564.1"/>
    </source>
</evidence>
<name>A0A1E7FTW2_9STRA</name>
<feature type="region of interest" description="Disordered" evidence="1">
    <location>
        <begin position="250"/>
        <end position="272"/>
    </location>
</feature>
<keyword evidence="3" id="KW-1185">Reference proteome</keyword>
<dbReference type="InParanoid" id="A0A1E7FTW2"/>
<feature type="compositionally biased region" description="Polar residues" evidence="1">
    <location>
        <begin position="40"/>
        <end position="50"/>
    </location>
</feature>
<dbReference type="OrthoDB" id="191686at2759"/>
<dbReference type="Proteomes" id="UP000095751">
    <property type="component" value="Unassembled WGS sequence"/>
</dbReference>
<sequence>MFVTVPTETSVVSTASTKSISVEFHQKIVIDGDAKEFGPINNNGSGSRCMSSTTATTAAAPSTTSPNSVTAATAATSTTSTEDDKNKDKDDDEKKKKDDEKKKTESNPFLDHLGKIFLLAIASIIITLVRSTYNTSNRNKVRDYLEEKSVLDPKEFEDFREANSELNLDTMKEIITIFYKEYAPLPKFDSYGEEQSKQQKQHLLSSCSYRDFVQNVRTIMSSKLKNKDESFTIELGHFLDRMIVGVLEERKDTTSGSATTTTSTPTPTSSSSFMDEELPIALFWTAFISAMNGPVSDRIRILHEVLVMEEQQTKKEDSQNTRGQDNAVVVVVPLRSIRDMVGYLQETCQLPPDTQIVATDTKFPTQQWKRASPQELVPTIKVVVVVGDDDKNKNETTTTTAAEDDNSGIDIVEFAAILRTKSVCAWGECYQKWKPGVEEFFDDDEIVIENKQEQK</sequence>
<gene>
    <name evidence="2" type="ORF">FRACYDRAFT_235188</name>
</gene>
<feature type="compositionally biased region" description="Basic and acidic residues" evidence="1">
    <location>
        <begin position="82"/>
        <end position="105"/>
    </location>
</feature>
<dbReference type="KEGG" id="fcy:FRACYDRAFT_235188"/>
<protein>
    <submittedName>
        <fullName evidence="2">Uncharacterized protein</fullName>
    </submittedName>
</protein>
<dbReference type="EMBL" id="KV784354">
    <property type="protein sequence ID" value="OEU21564.1"/>
    <property type="molecule type" value="Genomic_DNA"/>
</dbReference>
<organism evidence="2 3">
    <name type="scientific">Fragilariopsis cylindrus CCMP1102</name>
    <dbReference type="NCBI Taxonomy" id="635003"/>
    <lineage>
        <taxon>Eukaryota</taxon>
        <taxon>Sar</taxon>
        <taxon>Stramenopiles</taxon>
        <taxon>Ochrophyta</taxon>
        <taxon>Bacillariophyta</taxon>
        <taxon>Bacillariophyceae</taxon>
        <taxon>Bacillariophycidae</taxon>
        <taxon>Bacillariales</taxon>
        <taxon>Bacillariaceae</taxon>
        <taxon>Fragilariopsis</taxon>
    </lineage>
</organism>
<dbReference type="AlphaFoldDB" id="A0A1E7FTW2"/>
<evidence type="ECO:0000256" key="1">
    <source>
        <dbReference type="SAM" id="MobiDB-lite"/>
    </source>
</evidence>